<dbReference type="EMBL" id="JACVVK020000153">
    <property type="protein sequence ID" value="KAK7488250.1"/>
    <property type="molecule type" value="Genomic_DNA"/>
</dbReference>
<reference evidence="6 7" key="1">
    <citation type="journal article" date="2023" name="Sci. Data">
        <title>Genome assembly of the Korean intertidal mud-creeper Batillaria attramentaria.</title>
        <authorList>
            <person name="Patra A.K."/>
            <person name="Ho P.T."/>
            <person name="Jun S."/>
            <person name="Lee S.J."/>
            <person name="Kim Y."/>
            <person name="Won Y.J."/>
        </authorList>
    </citation>
    <scope>NUCLEOTIDE SEQUENCE [LARGE SCALE GENOMIC DNA]</scope>
    <source>
        <strain evidence="6">Wonlab-2016</strain>
    </source>
</reference>
<dbReference type="InterPro" id="IPR016193">
    <property type="entry name" value="Cytidine_deaminase-like"/>
</dbReference>
<organism evidence="6 7">
    <name type="scientific">Batillaria attramentaria</name>
    <dbReference type="NCBI Taxonomy" id="370345"/>
    <lineage>
        <taxon>Eukaryota</taxon>
        <taxon>Metazoa</taxon>
        <taxon>Spiralia</taxon>
        <taxon>Lophotrochozoa</taxon>
        <taxon>Mollusca</taxon>
        <taxon>Gastropoda</taxon>
        <taxon>Caenogastropoda</taxon>
        <taxon>Sorbeoconcha</taxon>
        <taxon>Cerithioidea</taxon>
        <taxon>Batillariidae</taxon>
        <taxon>Batillaria</taxon>
    </lineage>
</organism>
<dbReference type="PROSITE" id="PS51747">
    <property type="entry name" value="CYT_DCMP_DEAMINASES_2"/>
    <property type="match status" value="1"/>
</dbReference>
<evidence type="ECO:0000259" key="5">
    <source>
        <dbReference type="PROSITE" id="PS51747"/>
    </source>
</evidence>
<dbReference type="InterPro" id="IPR002125">
    <property type="entry name" value="CMP_dCMP_dom"/>
</dbReference>
<dbReference type="PANTHER" id="PTHR11079:SF149">
    <property type="entry name" value="TRNA-SPECIFIC ADENOSINE DEAMINASE 2"/>
    <property type="match status" value="1"/>
</dbReference>
<gene>
    <name evidence="6" type="ORF">BaRGS_00020557</name>
</gene>
<dbReference type="GO" id="GO:0046872">
    <property type="term" value="F:metal ion binding"/>
    <property type="evidence" value="ECO:0007669"/>
    <property type="project" value="UniProtKB-KW"/>
</dbReference>
<sequence length="181" mass="19988">MGDHIKWMTKALDYADEALKKGEVPVGCIFVYEDEEIATGGNRVNETKNATSHAEIVAIEKVMNWCAENGHDQREVFRQVTLYVTVEPCILCAAALRQMSVPLVVYGCGNERFGGCGSILNIARDPLPSVGESFDIVKGVMAEEAVLLLKQFYKGENPHAPEDKRKSKKSKDDQTSGEDVH</sequence>
<dbReference type="SUPFAM" id="SSF53927">
    <property type="entry name" value="Cytidine deaminase-like"/>
    <property type="match status" value="1"/>
</dbReference>
<keyword evidence="3" id="KW-0862">Zinc</keyword>
<dbReference type="PROSITE" id="PS00903">
    <property type="entry name" value="CYT_DCMP_DEAMINASES_1"/>
    <property type="match status" value="1"/>
</dbReference>
<dbReference type="GO" id="GO:0052717">
    <property type="term" value="F:tRNA-specific adenosine-34 deaminase activity"/>
    <property type="evidence" value="ECO:0007669"/>
    <property type="project" value="UniProtKB-EC"/>
</dbReference>
<feature type="region of interest" description="Disordered" evidence="4">
    <location>
        <begin position="156"/>
        <end position="181"/>
    </location>
</feature>
<dbReference type="InterPro" id="IPR016192">
    <property type="entry name" value="APOBEC/CMP_deaminase_Zn-bd"/>
</dbReference>
<accession>A0ABD0KM10</accession>
<comment type="caution">
    <text evidence="6">The sequence shown here is derived from an EMBL/GenBank/DDBJ whole genome shotgun (WGS) entry which is preliminary data.</text>
</comment>
<dbReference type="Proteomes" id="UP001519460">
    <property type="component" value="Unassembled WGS sequence"/>
</dbReference>
<evidence type="ECO:0000256" key="3">
    <source>
        <dbReference type="ARBA" id="ARBA00022833"/>
    </source>
</evidence>
<keyword evidence="2" id="KW-0378">Hydrolase</keyword>
<evidence type="ECO:0000256" key="1">
    <source>
        <dbReference type="ARBA" id="ARBA00022723"/>
    </source>
</evidence>
<proteinExistence type="predicted"/>
<dbReference type="CDD" id="cd01285">
    <property type="entry name" value="nucleoside_deaminase"/>
    <property type="match status" value="1"/>
</dbReference>
<evidence type="ECO:0000256" key="2">
    <source>
        <dbReference type="ARBA" id="ARBA00022801"/>
    </source>
</evidence>
<keyword evidence="1" id="KW-0479">Metal-binding</keyword>
<evidence type="ECO:0000313" key="6">
    <source>
        <dbReference type="EMBL" id="KAK7488250.1"/>
    </source>
</evidence>
<feature type="domain" description="CMP/dCMP-type deaminase" evidence="5">
    <location>
        <begin position="2"/>
        <end position="127"/>
    </location>
</feature>
<evidence type="ECO:0000313" key="7">
    <source>
        <dbReference type="Proteomes" id="UP001519460"/>
    </source>
</evidence>
<dbReference type="Gene3D" id="3.40.140.10">
    <property type="entry name" value="Cytidine Deaminase, domain 2"/>
    <property type="match status" value="1"/>
</dbReference>
<dbReference type="GO" id="GO:0008033">
    <property type="term" value="P:tRNA processing"/>
    <property type="evidence" value="ECO:0007669"/>
    <property type="project" value="UniProtKB-KW"/>
</dbReference>
<protein>
    <recommendedName>
        <fullName evidence="5">CMP/dCMP-type deaminase domain-containing protein</fullName>
    </recommendedName>
</protein>
<evidence type="ECO:0000256" key="4">
    <source>
        <dbReference type="SAM" id="MobiDB-lite"/>
    </source>
</evidence>
<name>A0ABD0KM10_9CAEN</name>
<dbReference type="AlphaFoldDB" id="A0ABD0KM10"/>
<dbReference type="PANTHER" id="PTHR11079">
    <property type="entry name" value="CYTOSINE DEAMINASE FAMILY MEMBER"/>
    <property type="match status" value="1"/>
</dbReference>
<dbReference type="Pfam" id="PF00383">
    <property type="entry name" value="dCMP_cyt_deam_1"/>
    <property type="match status" value="1"/>
</dbReference>
<keyword evidence="7" id="KW-1185">Reference proteome</keyword>